<feature type="region of interest" description="Disordered" evidence="1">
    <location>
        <begin position="258"/>
        <end position="287"/>
    </location>
</feature>
<dbReference type="RefSeq" id="WP_247194769.1">
    <property type="nucleotide sequence ID" value="NZ_JARAYT010000001.1"/>
</dbReference>
<reference evidence="2 3" key="1">
    <citation type="journal article" date="2023" name="Microb. Genom.">
        <title>Mesoterricola silvestris gen. nov., sp. nov., Mesoterricola sediminis sp. nov., Geothrix oryzae sp. nov., Geothrix edaphica sp. nov., Geothrix rubra sp. nov., and Geothrix limicola sp. nov., six novel members of Acidobacteriota isolated from soils.</title>
        <authorList>
            <person name="Weisberg A.J."/>
            <person name="Pearce E."/>
            <person name="Kramer C.G."/>
            <person name="Chang J.H."/>
            <person name="Clarke C.R."/>
        </authorList>
    </citation>
    <scope>NUCLEOTIDE SEQUENCE [LARGE SCALE GENOMIC DNA]</scope>
    <source>
        <strain evidence="2 3">ID09-01A</strain>
    </source>
</reference>
<dbReference type="EMBL" id="JARAYU010000001">
    <property type="protein sequence ID" value="MDX3699039.1"/>
    <property type="molecule type" value="Genomic_DNA"/>
</dbReference>
<proteinExistence type="predicted"/>
<dbReference type="Proteomes" id="UP001271274">
    <property type="component" value="Unassembled WGS sequence"/>
</dbReference>
<feature type="compositionally biased region" description="Low complexity" evidence="1">
    <location>
        <begin position="262"/>
        <end position="278"/>
    </location>
</feature>
<evidence type="ECO:0000313" key="3">
    <source>
        <dbReference type="Proteomes" id="UP001271274"/>
    </source>
</evidence>
<dbReference type="Gene3D" id="1.10.10.10">
    <property type="entry name" value="Winged helix-like DNA-binding domain superfamily/Winged helix DNA-binding domain"/>
    <property type="match status" value="1"/>
</dbReference>
<comment type="caution">
    <text evidence="2">The sequence shown here is derived from an EMBL/GenBank/DDBJ whole genome shotgun (WGS) entry which is preliminary data.</text>
</comment>
<evidence type="ECO:0008006" key="4">
    <source>
        <dbReference type="Google" id="ProtNLM"/>
    </source>
</evidence>
<evidence type="ECO:0000256" key="1">
    <source>
        <dbReference type="SAM" id="MobiDB-lite"/>
    </source>
</evidence>
<name>A0ABU4N7V2_9ACTN</name>
<evidence type="ECO:0000313" key="2">
    <source>
        <dbReference type="EMBL" id="MDX3699039.1"/>
    </source>
</evidence>
<gene>
    <name evidence="2" type="ORF">PV662_04540</name>
</gene>
<organism evidence="2 3">
    <name type="scientific">Streptomyces europaeiscabiei</name>
    <dbReference type="NCBI Taxonomy" id="146819"/>
    <lineage>
        <taxon>Bacteria</taxon>
        <taxon>Bacillati</taxon>
        <taxon>Actinomycetota</taxon>
        <taxon>Actinomycetes</taxon>
        <taxon>Kitasatosporales</taxon>
        <taxon>Streptomycetaceae</taxon>
        <taxon>Streptomyces</taxon>
    </lineage>
</organism>
<keyword evidence="3" id="KW-1185">Reference proteome</keyword>
<protein>
    <recommendedName>
        <fullName evidence="4">MarR family transcriptional regulator</fullName>
    </recommendedName>
</protein>
<accession>A0ABU4N7V2</accession>
<dbReference type="InterPro" id="IPR036388">
    <property type="entry name" value="WH-like_DNA-bd_sf"/>
</dbReference>
<sequence length="287" mass="30400">MHQIDLHAEIARLRQLGSDFKDLHSEIRSLALPPGTDARQQLTAKIVDTNELVQQAMFRLAALDGSQYTAVPGSRPALEALASVVLAASLAACDLALALEANPLEGAPFPGPPGAPFPDTPADEAAVRTARHAEAVPAMAEHLANAAHQLDLAHTGCYYLASGITRDLKQHAEQHQATPAPKITDSQYAVLVRLSADGGSLYETSRYGVTKAVDKDRATVNVATLNALIKRGLVEVDTTTSLYQGQRLHVTAEGQRALAQHRPVTTPARTAAVTPPATKQAAAGRTR</sequence>